<keyword evidence="2" id="KW-1185">Reference proteome</keyword>
<evidence type="ECO:0000313" key="1">
    <source>
        <dbReference type="EMBL" id="GEB53379.1"/>
    </source>
</evidence>
<name>A0A4Y3R7N4_STRCI</name>
<dbReference type="Proteomes" id="UP000319210">
    <property type="component" value="Unassembled WGS sequence"/>
</dbReference>
<dbReference type="RefSeq" id="WP_030893622.1">
    <property type="nucleotide sequence ID" value="NZ_BJMM01000049.1"/>
</dbReference>
<dbReference type="EMBL" id="BJMM01000049">
    <property type="protein sequence ID" value="GEB53379.1"/>
    <property type="molecule type" value="Genomic_DNA"/>
</dbReference>
<comment type="caution">
    <text evidence="1">The sequence shown here is derived from an EMBL/GenBank/DDBJ whole genome shotgun (WGS) entry which is preliminary data.</text>
</comment>
<organism evidence="1 2">
    <name type="scientific">Streptomyces cacaoi</name>
    <dbReference type="NCBI Taxonomy" id="1898"/>
    <lineage>
        <taxon>Bacteria</taxon>
        <taxon>Bacillati</taxon>
        <taxon>Actinomycetota</taxon>
        <taxon>Actinomycetes</taxon>
        <taxon>Kitasatosporales</taxon>
        <taxon>Streptomycetaceae</taxon>
        <taxon>Streptomyces</taxon>
    </lineage>
</organism>
<evidence type="ECO:0000313" key="2">
    <source>
        <dbReference type="Proteomes" id="UP000319210"/>
    </source>
</evidence>
<dbReference type="Pfam" id="PF19746">
    <property type="entry name" value="DUF6233"/>
    <property type="match status" value="1"/>
</dbReference>
<dbReference type="InterPro" id="IPR046200">
    <property type="entry name" value="DUF6233"/>
</dbReference>
<dbReference type="OrthoDB" id="4350540at2"/>
<proteinExistence type="predicted"/>
<reference evidence="1 2" key="1">
    <citation type="submission" date="2019-06" db="EMBL/GenBank/DDBJ databases">
        <title>Whole genome shotgun sequence of Streptomyces cacaoi subsp. cacaoi NBRC 12748.</title>
        <authorList>
            <person name="Hosoyama A."/>
            <person name="Uohara A."/>
            <person name="Ohji S."/>
            <person name="Ichikawa N."/>
        </authorList>
    </citation>
    <scope>NUCLEOTIDE SEQUENCE [LARGE SCALE GENOMIC DNA]</scope>
    <source>
        <strain evidence="1 2">NBRC 12748</strain>
    </source>
</reference>
<accession>A0A4Y3R7N4</accession>
<protein>
    <submittedName>
        <fullName evidence="1">Uncharacterized protein</fullName>
    </submittedName>
</protein>
<gene>
    <name evidence="1" type="ORF">SCA03_59300</name>
</gene>
<sequence>MSAWRDRAGPWARARMPDGQELDVLVTARTRTRDGRWWYECEAVMPVRHEHPDGRTEPKAAPTRVSVAAEHITPLPGEDYTAVPTEGAVAGRQWLAVRVRGLREEGPWWCVHRRDCWQARGGWSRRRITADEARELLAATRAARVCDVCRPDRALADGP</sequence>
<dbReference type="AlphaFoldDB" id="A0A4Y3R7N4"/>